<feature type="compositionally biased region" description="Polar residues" evidence="1">
    <location>
        <begin position="152"/>
        <end position="168"/>
    </location>
</feature>
<gene>
    <name evidence="2" type="ORF">WG66_5334</name>
</gene>
<sequence length="196" mass="21519">MPSPSYNPAYAPSNFYRLNLARFFYERSVSSQDFQDAILRNTHRPTNIHQPTPMEYMTLTSVSSNLQLFSVGEPNPKPYHDVGSCDPNYNPAICYSALENVHPDVVQSWAASWFAKERFNLDPASHTDAGLSAPQSQWLNVYDIDSTVTSDALSVPGSSQDTTRTSAQAHAPIDPVTFLGSAPSQRGVEGPPSHGE</sequence>
<evidence type="ECO:0000313" key="3">
    <source>
        <dbReference type="Proteomes" id="UP000054988"/>
    </source>
</evidence>
<dbReference type="EMBL" id="LATX01001386">
    <property type="protein sequence ID" value="KTB42094.1"/>
    <property type="molecule type" value="Genomic_DNA"/>
</dbReference>
<name>A0A0W0G0N6_MONRR</name>
<comment type="caution">
    <text evidence="2">The sequence shown here is derived from an EMBL/GenBank/DDBJ whole genome shotgun (WGS) entry which is preliminary data.</text>
</comment>
<evidence type="ECO:0000256" key="1">
    <source>
        <dbReference type="SAM" id="MobiDB-lite"/>
    </source>
</evidence>
<protein>
    <submittedName>
        <fullName evidence="2">Uncharacterized protein</fullName>
    </submittedName>
</protein>
<evidence type="ECO:0000313" key="2">
    <source>
        <dbReference type="EMBL" id="KTB42094.1"/>
    </source>
</evidence>
<dbReference type="AlphaFoldDB" id="A0A0W0G0N6"/>
<accession>A0A0W0G0N6</accession>
<proteinExistence type="predicted"/>
<reference evidence="2 3" key="1">
    <citation type="submission" date="2015-12" db="EMBL/GenBank/DDBJ databases">
        <title>Draft genome sequence of Moniliophthora roreri, the causal agent of frosty pod rot of cacao.</title>
        <authorList>
            <person name="Aime M.C."/>
            <person name="Diaz-Valderrama J.R."/>
            <person name="Kijpornyongpan T."/>
            <person name="Phillips-Mora W."/>
        </authorList>
    </citation>
    <scope>NUCLEOTIDE SEQUENCE [LARGE SCALE GENOMIC DNA]</scope>
    <source>
        <strain evidence="2 3">MCA 2952</strain>
    </source>
</reference>
<organism evidence="2 3">
    <name type="scientific">Moniliophthora roreri</name>
    <name type="common">Frosty pod rot fungus</name>
    <name type="synonym">Monilia roreri</name>
    <dbReference type="NCBI Taxonomy" id="221103"/>
    <lineage>
        <taxon>Eukaryota</taxon>
        <taxon>Fungi</taxon>
        <taxon>Dikarya</taxon>
        <taxon>Basidiomycota</taxon>
        <taxon>Agaricomycotina</taxon>
        <taxon>Agaricomycetes</taxon>
        <taxon>Agaricomycetidae</taxon>
        <taxon>Agaricales</taxon>
        <taxon>Marasmiineae</taxon>
        <taxon>Marasmiaceae</taxon>
        <taxon>Moniliophthora</taxon>
    </lineage>
</organism>
<feature type="region of interest" description="Disordered" evidence="1">
    <location>
        <begin position="152"/>
        <end position="196"/>
    </location>
</feature>
<dbReference type="Proteomes" id="UP000054988">
    <property type="component" value="Unassembled WGS sequence"/>
</dbReference>